<reference evidence="1 2" key="1">
    <citation type="submission" date="2017-02" db="EMBL/GenBank/DDBJ databases">
        <authorList>
            <person name="Peterson S.W."/>
        </authorList>
    </citation>
    <scope>NUCLEOTIDE SEQUENCE [LARGE SCALE GENOMIC DNA]</scope>
    <source>
        <strain evidence="1 2">DSM 9653</strain>
    </source>
</reference>
<gene>
    <name evidence="1" type="ORF">SAMN05660750_03320</name>
</gene>
<dbReference type="EMBL" id="FUYX01000009">
    <property type="protein sequence ID" value="SKB96843.1"/>
    <property type="molecule type" value="Genomic_DNA"/>
</dbReference>
<organism evidence="1 2">
    <name type="scientific">Bosea thiooxidans</name>
    <dbReference type="NCBI Taxonomy" id="53254"/>
    <lineage>
        <taxon>Bacteria</taxon>
        <taxon>Pseudomonadati</taxon>
        <taxon>Pseudomonadota</taxon>
        <taxon>Alphaproteobacteria</taxon>
        <taxon>Hyphomicrobiales</taxon>
        <taxon>Boseaceae</taxon>
        <taxon>Bosea</taxon>
    </lineage>
</organism>
<sequence>MFNKAELTVPCPDCGQKHTKTIGWIQTHDQFTCERCGERIHLDHDHLLAGLEKLDKTIADLRKSLGSFGKKR</sequence>
<accession>A0A1T5FKY6</accession>
<protein>
    <submittedName>
        <fullName evidence="1">Uncharacterized protein</fullName>
    </submittedName>
</protein>
<proteinExistence type="predicted"/>
<dbReference type="AlphaFoldDB" id="A0A1T5FKY6"/>
<dbReference type="Proteomes" id="UP000190130">
    <property type="component" value="Unassembled WGS sequence"/>
</dbReference>
<evidence type="ECO:0000313" key="1">
    <source>
        <dbReference type="EMBL" id="SKB96843.1"/>
    </source>
</evidence>
<name>A0A1T5FKY6_9HYPH</name>
<evidence type="ECO:0000313" key="2">
    <source>
        <dbReference type="Proteomes" id="UP000190130"/>
    </source>
</evidence>